<dbReference type="EMBL" id="LR862153">
    <property type="protein sequence ID" value="CAD1835282.1"/>
    <property type="molecule type" value="Genomic_DNA"/>
</dbReference>
<dbReference type="AlphaFoldDB" id="A0A6V7PWP0"/>
<protein>
    <submittedName>
        <fullName evidence="6">Uncharacterized protein</fullName>
    </submittedName>
</protein>
<reference evidence="6" key="1">
    <citation type="submission" date="2020-07" db="EMBL/GenBank/DDBJ databases">
        <authorList>
            <person name="Lin J."/>
        </authorList>
    </citation>
    <scope>NUCLEOTIDE SEQUENCE</scope>
</reference>
<evidence type="ECO:0000256" key="4">
    <source>
        <dbReference type="SAM" id="MobiDB-lite"/>
    </source>
</evidence>
<keyword evidence="5" id="KW-0812">Transmembrane</keyword>
<sequence>MPRVERLLQRDSGQIAGQGGGGGGAAAAGDAAEPIAVGSDVVVILAALLCALICVVGLALAARCAWRRSSAAGGAGAGAGVAGAPRNKGLKKKVLRALPKVSYGGAGAAGGGLAECPICLADFVEGRRSGSSPTAATASTSPASTPGSDPTPPAPPAAASSSPTLFPRRAATDAAPAPPPPLLRRRRRRRRTLVVVCPSRHCPLSSPAPVPDEVENEIDIFSSLCGPRLVNFLGFCREPCEVALRGRIYVGVSIGGAGGVLRGKLLGGVEKVMLCHINGSLVPLLKQVEARTRAPMEKGGGGTKGT</sequence>
<keyword evidence="1" id="KW-0479">Metal-binding</keyword>
<evidence type="ECO:0000256" key="1">
    <source>
        <dbReference type="ARBA" id="ARBA00022723"/>
    </source>
</evidence>
<feature type="region of interest" description="Disordered" evidence="4">
    <location>
        <begin position="130"/>
        <end position="164"/>
    </location>
</feature>
<name>A0A6V7PWP0_ANACO</name>
<evidence type="ECO:0000256" key="5">
    <source>
        <dbReference type="SAM" id="Phobius"/>
    </source>
</evidence>
<dbReference type="PANTHER" id="PTHR45798">
    <property type="entry name" value="RING-H2 FINGER PROTEIN ATL61-RELATED-RELATED"/>
    <property type="match status" value="1"/>
</dbReference>
<accession>A0A6V7PWP0</accession>
<dbReference type="PANTHER" id="PTHR45798:SF97">
    <property type="entry name" value="ALCOHOL-SENSITIVE RING FINGER PROTEIN 1"/>
    <property type="match status" value="1"/>
</dbReference>
<keyword evidence="2" id="KW-0863">Zinc-finger</keyword>
<evidence type="ECO:0000256" key="2">
    <source>
        <dbReference type="ARBA" id="ARBA00022771"/>
    </source>
</evidence>
<evidence type="ECO:0000313" key="6">
    <source>
        <dbReference type="EMBL" id="CAD1835282.1"/>
    </source>
</evidence>
<feature type="compositionally biased region" description="Low complexity" evidence="4">
    <location>
        <begin position="130"/>
        <end position="148"/>
    </location>
</feature>
<proteinExistence type="predicted"/>
<keyword evidence="3" id="KW-0862">Zinc</keyword>
<evidence type="ECO:0000256" key="3">
    <source>
        <dbReference type="ARBA" id="ARBA00022833"/>
    </source>
</evidence>
<keyword evidence="5" id="KW-0472">Membrane</keyword>
<gene>
    <name evidence="6" type="ORF">CB5_LOCUS18493</name>
</gene>
<feature type="transmembrane region" description="Helical" evidence="5">
    <location>
        <begin position="41"/>
        <end position="62"/>
    </location>
</feature>
<dbReference type="InterPro" id="IPR052788">
    <property type="entry name" value="RING-type_E3_ligase_ATL"/>
</dbReference>
<keyword evidence="5" id="KW-1133">Transmembrane helix</keyword>
<dbReference type="GO" id="GO:0008270">
    <property type="term" value="F:zinc ion binding"/>
    <property type="evidence" value="ECO:0007669"/>
    <property type="project" value="UniProtKB-KW"/>
</dbReference>
<organism evidence="6">
    <name type="scientific">Ananas comosus var. bracteatus</name>
    <name type="common">red pineapple</name>
    <dbReference type="NCBI Taxonomy" id="296719"/>
    <lineage>
        <taxon>Eukaryota</taxon>
        <taxon>Viridiplantae</taxon>
        <taxon>Streptophyta</taxon>
        <taxon>Embryophyta</taxon>
        <taxon>Tracheophyta</taxon>
        <taxon>Spermatophyta</taxon>
        <taxon>Magnoliopsida</taxon>
        <taxon>Liliopsida</taxon>
        <taxon>Poales</taxon>
        <taxon>Bromeliaceae</taxon>
        <taxon>Bromelioideae</taxon>
        <taxon>Ananas</taxon>
    </lineage>
</organism>